<evidence type="ECO:0000313" key="4">
    <source>
        <dbReference type="Proteomes" id="UP000447545"/>
    </source>
</evidence>
<feature type="chain" id="PRO_5029569158" evidence="2">
    <location>
        <begin position="19"/>
        <end position="135"/>
    </location>
</feature>
<dbReference type="AlphaFoldDB" id="A0A7K1G8P0"/>
<keyword evidence="2" id="KW-0732">Signal</keyword>
<feature type="signal peptide" evidence="2">
    <location>
        <begin position="1"/>
        <end position="18"/>
    </location>
</feature>
<proteinExistence type="predicted"/>
<keyword evidence="4" id="KW-1185">Reference proteome</keyword>
<evidence type="ECO:0000256" key="1">
    <source>
        <dbReference type="SAM" id="MobiDB-lite"/>
    </source>
</evidence>
<evidence type="ECO:0000313" key="3">
    <source>
        <dbReference type="EMBL" id="MTE25646.1"/>
    </source>
</evidence>
<feature type="region of interest" description="Disordered" evidence="1">
    <location>
        <begin position="116"/>
        <end position="135"/>
    </location>
</feature>
<comment type="caution">
    <text evidence="3">The sequence shown here is derived from an EMBL/GenBank/DDBJ whole genome shotgun (WGS) entry which is preliminary data.</text>
</comment>
<sequence>MKTLIYILALAFTIQLSAQDPIMQKDSEALESVATSITKKYDDQLGLDGKQFTLFQKKIEEFLIREEKLHEIYTGKEKLDMIYNLRKAETMEMRNILTQPQFDLYRRIKPQIQPIAITETETEVDDDSMEDDDNK</sequence>
<organism evidence="3 4">
    <name type="scientific">Winogradskyella ouciana</name>
    <dbReference type="NCBI Taxonomy" id="2608631"/>
    <lineage>
        <taxon>Bacteria</taxon>
        <taxon>Pseudomonadati</taxon>
        <taxon>Bacteroidota</taxon>
        <taxon>Flavobacteriia</taxon>
        <taxon>Flavobacteriales</taxon>
        <taxon>Flavobacteriaceae</taxon>
        <taxon>Winogradskyella</taxon>
    </lineage>
</organism>
<name>A0A7K1G8P0_9FLAO</name>
<evidence type="ECO:0000256" key="2">
    <source>
        <dbReference type="SAM" id="SignalP"/>
    </source>
</evidence>
<reference evidence="3 4" key="1">
    <citation type="submission" date="2019-11" db="EMBL/GenBank/DDBJ databases">
        <title>Winogradskyella ouciana sp. nov., isolated from the hadal seawater of the Mariana Trench.</title>
        <authorList>
            <person name="Liu R."/>
        </authorList>
    </citation>
    <scope>NUCLEOTIDE SEQUENCE [LARGE SCALE GENOMIC DNA]</scope>
    <source>
        <strain evidence="3 4">ZXX205</strain>
    </source>
</reference>
<accession>A0A7K1G8P0</accession>
<gene>
    <name evidence="3" type="ORF">F1003_01775</name>
</gene>
<dbReference type="EMBL" id="WJYA01000002">
    <property type="protein sequence ID" value="MTE25646.1"/>
    <property type="molecule type" value="Genomic_DNA"/>
</dbReference>
<feature type="compositionally biased region" description="Acidic residues" evidence="1">
    <location>
        <begin position="120"/>
        <end position="135"/>
    </location>
</feature>
<dbReference type="RefSeq" id="WP_155087482.1">
    <property type="nucleotide sequence ID" value="NZ_WJYA01000002.1"/>
</dbReference>
<dbReference type="Proteomes" id="UP000447545">
    <property type="component" value="Unassembled WGS sequence"/>
</dbReference>
<protein>
    <submittedName>
        <fullName evidence="3">Uncharacterized protein</fullName>
    </submittedName>
</protein>